<dbReference type="Pfam" id="PF02481">
    <property type="entry name" value="DNA_processg_A"/>
    <property type="match status" value="1"/>
</dbReference>
<dbReference type="PANTHER" id="PTHR43022">
    <property type="entry name" value="PROTEIN SMF"/>
    <property type="match status" value="1"/>
</dbReference>
<evidence type="ECO:0000259" key="2">
    <source>
        <dbReference type="Pfam" id="PF02481"/>
    </source>
</evidence>
<dbReference type="InterPro" id="IPR003488">
    <property type="entry name" value="DprA"/>
</dbReference>
<protein>
    <submittedName>
        <fullName evidence="4">DNA-processing protein DprA</fullName>
    </submittedName>
</protein>
<keyword evidence="5" id="KW-1185">Reference proteome</keyword>
<dbReference type="Gene3D" id="3.40.50.450">
    <property type="match status" value="1"/>
</dbReference>
<name>A0ABT1WDY2_9BURK</name>
<dbReference type="Pfam" id="PF17782">
    <property type="entry name" value="WHD_DprA"/>
    <property type="match status" value="1"/>
</dbReference>
<reference evidence="4 5" key="1">
    <citation type="submission" date="2022-07" db="EMBL/GenBank/DDBJ databases">
        <authorList>
            <person name="Xamxidin M."/>
            <person name="Wu M."/>
        </authorList>
    </citation>
    <scope>NUCLEOTIDE SEQUENCE [LARGE SCALE GENOMIC DNA]</scope>
    <source>
        <strain evidence="4 5">NBRC 111650</strain>
    </source>
</reference>
<comment type="similarity">
    <text evidence="1">Belongs to the DprA/Smf family.</text>
</comment>
<dbReference type="RefSeq" id="WP_256763274.1">
    <property type="nucleotide sequence ID" value="NZ_JANIGO010000001.1"/>
</dbReference>
<feature type="domain" description="DprA winged helix" evidence="3">
    <location>
        <begin position="299"/>
        <end position="350"/>
    </location>
</feature>
<organism evidence="4 5">
    <name type="scientific">Limnobacter humi</name>
    <dbReference type="NCBI Taxonomy" id="1778671"/>
    <lineage>
        <taxon>Bacteria</taxon>
        <taxon>Pseudomonadati</taxon>
        <taxon>Pseudomonadota</taxon>
        <taxon>Betaproteobacteria</taxon>
        <taxon>Burkholderiales</taxon>
        <taxon>Burkholderiaceae</taxon>
        <taxon>Limnobacter</taxon>
    </lineage>
</organism>
<evidence type="ECO:0000256" key="1">
    <source>
        <dbReference type="ARBA" id="ARBA00006525"/>
    </source>
</evidence>
<evidence type="ECO:0000259" key="3">
    <source>
        <dbReference type="Pfam" id="PF17782"/>
    </source>
</evidence>
<dbReference type="InterPro" id="IPR036388">
    <property type="entry name" value="WH-like_DNA-bd_sf"/>
</dbReference>
<dbReference type="Gene3D" id="1.10.10.10">
    <property type="entry name" value="Winged helix-like DNA-binding domain superfamily/Winged helix DNA-binding domain"/>
    <property type="match status" value="1"/>
</dbReference>
<dbReference type="InterPro" id="IPR057666">
    <property type="entry name" value="DrpA_SLOG"/>
</dbReference>
<dbReference type="PANTHER" id="PTHR43022:SF1">
    <property type="entry name" value="PROTEIN SMF"/>
    <property type="match status" value="1"/>
</dbReference>
<dbReference type="Proteomes" id="UP001204142">
    <property type="component" value="Unassembled WGS sequence"/>
</dbReference>
<evidence type="ECO:0000313" key="5">
    <source>
        <dbReference type="Proteomes" id="UP001204142"/>
    </source>
</evidence>
<feature type="domain" description="Smf/DprA SLOG" evidence="2">
    <location>
        <begin position="62"/>
        <end position="267"/>
    </location>
</feature>
<dbReference type="EMBL" id="JANIGO010000001">
    <property type="protein sequence ID" value="MCQ8895589.1"/>
    <property type="molecule type" value="Genomic_DNA"/>
</dbReference>
<dbReference type="InterPro" id="IPR041614">
    <property type="entry name" value="DprA_WH"/>
</dbReference>
<gene>
    <name evidence="4" type="primary">dprA</name>
    <name evidence="4" type="ORF">NQT62_03920</name>
</gene>
<dbReference type="NCBIfam" id="TIGR00732">
    <property type="entry name" value="dprA"/>
    <property type="match status" value="1"/>
</dbReference>
<evidence type="ECO:0000313" key="4">
    <source>
        <dbReference type="EMBL" id="MCQ8895589.1"/>
    </source>
</evidence>
<comment type="caution">
    <text evidence="4">The sequence shown here is derived from an EMBL/GenBank/DDBJ whole genome shotgun (WGS) entry which is preliminary data.</text>
</comment>
<sequence>MNPLLTALNIAYNTLVPLPQRQAAAFGQASFHGWPEHAPIHTFYERAQRWLDEGPNRFWLAPGSTGYPDSLKALPNAPLMLFGHGQAELLHTRSIALVGSRNATRMGLRTAQDLAASLAGHNWTIVSGLAEGIDGAAHTGALDAAGATIAVLGCGPDVVYPSCHHRLAANILASQGLILSEYPPGTAPMSGFFPQRNRIIAALSDALVVVEAAVRSGSLITARLAGNLGKPVLAIPGSIHSSQSKGCHAMIREGAILVETAQQVLDEALAQLPPGKPGPRHSPGVLCTTDNDGVLAAGESATASSPQASGLLKHLDTQAQSVDELAQLAGLSPEDTLCALTELELDGLVLCEAHGRWIRV</sequence>
<accession>A0ABT1WDY2</accession>
<dbReference type="SUPFAM" id="SSF102405">
    <property type="entry name" value="MCP/YpsA-like"/>
    <property type="match status" value="1"/>
</dbReference>
<proteinExistence type="inferred from homology"/>